<reference evidence="1" key="1">
    <citation type="journal article" date="2013" name="Genome Biol.">
        <title>Draft genome of the mountain pine beetle, Dendroctonus ponderosae Hopkins, a major forest pest.</title>
        <authorList>
            <person name="Keeling C.I."/>
            <person name="Yuen M.M."/>
            <person name="Liao N.Y."/>
            <person name="Docking T.R."/>
            <person name="Chan S.K."/>
            <person name="Taylor G.A."/>
            <person name="Palmquist D.L."/>
            <person name="Jackman S.D."/>
            <person name="Nguyen A."/>
            <person name="Li M."/>
            <person name="Henderson H."/>
            <person name="Janes J.K."/>
            <person name="Zhao Y."/>
            <person name="Pandoh P."/>
            <person name="Moore R."/>
            <person name="Sperling F.A."/>
            <person name="Huber D.P."/>
            <person name="Birol I."/>
            <person name="Jones S.J."/>
            <person name="Bohlmann J."/>
        </authorList>
    </citation>
    <scope>NUCLEOTIDE SEQUENCE</scope>
</reference>
<protein>
    <submittedName>
        <fullName evidence="1">Uncharacterized protein</fullName>
    </submittedName>
</protein>
<organism evidence="1">
    <name type="scientific">Dendroctonus ponderosae</name>
    <name type="common">Mountain pine beetle</name>
    <dbReference type="NCBI Taxonomy" id="77166"/>
    <lineage>
        <taxon>Eukaryota</taxon>
        <taxon>Metazoa</taxon>
        <taxon>Ecdysozoa</taxon>
        <taxon>Arthropoda</taxon>
        <taxon>Hexapoda</taxon>
        <taxon>Insecta</taxon>
        <taxon>Pterygota</taxon>
        <taxon>Neoptera</taxon>
        <taxon>Endopterygota</taxon>
        <taxon>Coleoptera</taxon>
        <taxon>Polyphaga</taxon>
        <taxon>Cucujiformia</taxon>
        <taxon>Curculionidae</taxon>
        <taxon>Scolytinae</taxon>
        <taxon>Dendroctonus</taxon>
    </lineage>
</organism>
<sequence>MIKAWTMKSAPTQRSIYWDSERKWTPPKLCSSKPSHTLMLAQWALLASIRPIRSIRAMAHNLCQDKGTDVMIEWDLKAMAASTRLDLNMTILLTVRLKTNSTVLNTEAMERLMTSMGVAGL</sequence>
<feature type="non-terminal residue" evidence="1">
    <location>
        <position position="1"/>
    </location>
</feature>
<gene>
    <name evidence="1" type="ORF">YQE_07590</name>
</gene>
<dbReference type="EMBL" id="KB740997">
    <property type="protein sequence ID" value="ENN75861.1"/>
    <property type="molecule type" value="Genomic_DNA"/>
</dbReference>
<name>N6U5D7_DENPD</name>
<proteinExistence type="predicted"/>
<evidence type="ECO:0000313" key="1">
    <source>
        <dbReference type="EMBL" id="ENN75861.1"/>
    </source>
</evidence>
<dbReference type="AlphaFoldDB" id="N6U5D7"/>
<accession>N6U5D7</accession>
<dbReference type="HOGENOM" id="CLU_2040458_0_0_1"/>